<evidence type="ECO:0000313" key="13">
    <source>
        <dbReference type="EMBL" id="MBQ0957962.1"/>
    </source>
</evidence>
<keyword evidence="6" id="KW-0444">Lipid biosynthesis</keyword>
<dbReference type="GO" id="GO:0019171">
    <property type="term" value="F:(3R)-hydroxyacyl-[acyl-carrier-protein] dehydratase activity"/>
    <property type="evidence" value="ECO:0007669"/>
    <property type="project" value="UniProtKB-EC"/>
</dbReference>
<evidence type="ECO:0000256" key="12">
    <source>
        <dbReference type="ARBA" id="ARBA00032213"/>
    </source>
</evidence>
<dbReference type="InterPro" id="IPR029069">
    <property type="entry name" value="HotDog_dom_sf"/>
</dbReference>
<gene>
    <name evidence="13" type="primary">fabZ</name>
    <name evidence="13" type="ORF">KAK06_03225</name>
</gene>
<dbReference type="EMBL" id="JAGQDE010000002">
    <property type="protein sequence ID" value="MBQ0957962.1"/>
    <property type="molecule type" value="Genomic_DNA"/>
</dbReference>
<evidence type="ECO:0000256" key="2">
    <source>
        <dbReference type="ARBA" id="ARBA00009174"/>
    </source>
</evidence>
<evidence type="ECO:0000313" key="14">
    <source>
        <dbReference type="Proteomes" id="UP000678374"/>
    </source>
</evidence>
<dbReference type="NCBIfam" id="NF000582">
    <property type="entry name" value="PRK00006.1"/>
    <property type="match status" value="1"/>
</dbReference>
<protein>
    <recommendedName>
        <fullName evidence="4">3-hydroxyacyl-[acyl-carrier-protein] dehydratase FabZ</fullName>
        <ecNumber evidence="3">4.2.1.59</ecNumber>
    </recommendedName>
    <alternativeName>
        <fullName evidence="11">(3R)-hydroxymyristoyl-[acyl-carrier-protein] dehydratase</fullName>
    </alternativeName>
    <alternativeName>
        <fullName evidence="12">Beta-hydroxyacyl-ACP dehydratase</fullName>
    </alternativeName>
</protein>
<evidence type="ECO:0000256" key="4">
    <source>
        <dbReference type="ARBA" id="ARBA00017176"/>
    </source>
</evidence>
<dbReference type="InterPro" id="IPR013114">
    <property type="entry name" value="FabA_FabZ"/>
</dbReference>
<dbReference type="SUPFAM" id="SSF54637">
    <property type="entry name" value="Thioesterase/thiol ester dehydrase-isomerase"/>
    <property type="match status" value="1"/>
</dbReference>
<sequence>MNTVTQQEIDVAGICRRLPHRYPFLMIDRVLRHGDGEAVAVKSVSANEWYFQGHFPGHPVLPGVLIGEAMAQTSAFVGDDAGDGMGRAYLVSIHLQLKAPVVPGDQLELSARCIKRFGAMMRISARAEVRGEVVATADLTVASEPA</sequence>
<evidence type="ECO:0000256" key="1">
    <source>
        <dbReference type="ARBA" id="ARBA00004496"/>
    </source>
</evidence>
<evidence type="ECO:0000256" key="3">
    <source>
        <dbReference type="ARBA" id="ARBA00013167"/>
    </source>
</evidence>
<dbReference type="GO" id="GO:0009245">
    <property type="term" value="P:lipid A biosynthetic process"/>
    <property type="evidence" value="ECO:0007669"/>
    <property type="project" value="UniProtKB-KW"/>
</dbReference>
<keyword evidence="7" id="KW-0441">Lipid A biosynthesis</keyword>
<organism evidence="13 14">
    <name type="scientific">Ideonella aquatica</name>
    <dbReference type="NCBI Taxonomy" id="2824119"/>
    <lineage>
        <taxon>Bacteria</taxon>
        <taxon>Pseudomonadati</taxon>
        <taxon>Pseudomonadota</taxon>
        <taxon>Betaproteobacteria</taxon>
        <taxon>Burkholderiales</taxon>
        <taxon>Sphaerotilaceae</taxon>
        <taxon>Ideonella</taxon>
    </lineage>
</organism>
<evidence type="ECO:0000256" key="10">
    <source>
        <dbReference type="ARBA" id="ARBA00025049"/>
    </source>
</evidence>
<evidence type="ECO:0000256" key="11">
    <source>
        <dbReference type="ARBA" id="ARBA00029890"/>
    </source>
</evidence>
<dbReference type="Proteomes" id="UP000678374">
    <property type="component" value="Unassembled WGS sequence"/>
</dbReference>
<comment type="subcellular location">
    <subcellularLocation>
        <location evidence="1">Cytoplasm</location>
    </subcellularLocation>
</comment>
<evidence type="ECO:0000256" key="5">
    <source>
        <dbReference type="ARBA" id="ARBA00022490"/>
    </source>
</evidence>
<comment type="similarity">
    <text evidence="2">Belongs to the thioester dehydratase family. FabZ subfamily.</text>
</comment>
<reference evidence="13" key="1">
    <citation type="submission" date="2021-04" db="EMBL/GenBank/DDBJ databases">
        <title>The genome sequence of Ideonella sp. 4Y11.</title>
        <authorList>
            <person name="Liu Y."/>
        </authorList>
    </citation>
    <scope>NUCLEOTIDE SEQUENCE</scope>
    <source>
        <strain evidence="13">4Y11</strain>
    </source>
</reference>
<dbReference type="FunFam" id="3.10.129.10:FF:000001">
    <property type="entry name" value="3-hydroxyacyl-[acyl-carrier-protein] dehydratase FabZ"/>
    <property type="match status" value="1"/>
</dbReference>
<dbReference type="Gene3D" id="3.10.129.10">
    <property type="entry name" value="Hotdog Thioesterase"/>
    <property type="match status" value="1"/>
</dbReference>
<evidence type="ECO:0000256" key="6">
    <source>
        <dbReference type="ARBA" id="ARBA00022516"/>
    </source>
</evidence>
<keyword evidence="5" id="KW-0963">Cytoplasm</keyword>
<dbReference type="GO" id="GO:0005737">
    <property type="term" value="C:cytoplasm"/>
    <property type="evidence" value="ECO:0007669"/>
    <property type="project" value="UniProtKB-SubCell"/>
</dbReference>
<dbReference type="PANTHER" id="PTHR30272">
    <property type="entry name" value="3-HYDROXYACYL-[ACYL-CARRIER-PROTEIN] DEHYDRATASE"/>
    <property type="match status" value="1"/>
</dbReference>
<dbReference type="Pfam" id="PF07977">
    <property type="entry name" value="FabA"/>
    <property type="match status" value="1"/>
</dbReference>
<name>A0A940YFU5_9BURK</name>
<keyword evidence="9 13" id="KW-0456">Lyase</keyword>
<proteinExistence type="inferred from homology"/>
<evidence type="ECO:0000256" key="9">
    <source>
        <dbReference type="ARBA" id="ARBA00023239"/>
    </source>
</evidence>
<dbReference type="PANTHER" id="PTHR30272:SF1">
    <property type="entry name" value="3-HYDROXYACYL-[ACYL-CARRIER-PROTEIN] DEHYDRATASE"/>
    <property type="match status" value="1"/>
</dbReference>
<dbReference type="GO" id="GO:0016020">
    <property type="term" value="C:membrane"/>
    <property type="evidence" value="ECO:0007669"/>
    <property type="project" value="GOC"/>
</dbReference>
<comment type="function">
    <text evidence="10">Involved in unsaturated fatty acids biosynthesis. Catalyzes the dehydration of short chain beta-hydroxyacyl-ACPs and long chain saturated and unsaturated beta-hydroxyacyl-ACPs.</text>
</comment>
<evidence type="ECO:0000256" key="7">
    <source>
        <dbReference type="ARBA" id="ARBA00022556"/>
    </source>
</evidence>
<dbReference type="EC" id="4.2.1.59" evidence="3"/>
<keyword evidence="8" id="KW-0443">Lipid metabolism</keyword>
<evidence type="ECO:0000256" key="8">
    <source>
        <dbReference type="ARBA" id="ARBA00023098"/>
    </source>
</evidence>
<accession>A0A940YFU5</accession>
<comment type="caution">
    <text evidence="13">The sequence shown here is derived from an EMBL/GenBank/DDBJ whole genome shotgun (WGS) entry which is preliminary data.</text>
</comment>
<dbReference type="AlphaFoldDB" id="A0A940YFU5"/>
<keyword evidence="14" id="KW-1185">Reference proteome</keyword>
<dbReference type="RefSeq" id="WP_210800362.1">
    <property type="nucleotide sequence ID" value="NZ_JAGQDE010000002.1"/>
</dbReference>
<dbReference type="CDD" id="cd01288">
    <property type="entry name" value="FabZ"/>
    <property type="match status" value="1"/>
</dbReference>